<dbReference type="PROSITE" id="PS50045">
    <property type="entry name" value="SIGMA54_INTERACT_4"/>
    <property type="match status" value="1"/>
</dbReference>
<dbReference type="Gene3D" id="3.40.50.300">
    <property type="entry name" value="P-loop containing nucleotide triphosphate hydrolases"/>
    <property type="match status" value="1"/>
</dbReference>
<dbReference type="PROSITE" id="PS50110">
    <property type="entry name" value="RESPONSE_REGULATORY"/>
    <property type="match status" value="1"/>
</dbReference>
<dbReference type="SUPFAM" id="SSF52540">
    <property type="entry name" value="P-loop containing nucleoside triphosphate hydrolases"/>
    <property type="match status" value="1"/>
</dbReference>
<gene>
    <name evidence="5" type="ORF">LCGC14_2975310</name>
</gene>
<evidence type="ECO:0008006" key="6">
    <source>
        <dbReference type="Google" id="ProtNLM"/>
    </source>
</evidence>
<feature type="non-terminal residue" evidence="5">
    <location>
        <position position="246"/>
    </location>
</feature>
<dbReference type="Pfam" id="PF00158">
    <property type="entry name" value="Sigma54_activat"/>
    <property type="match status" value="1"/>
</dbReference>
<dbReference type="SMART" id="SM00448">
    <property type="entry name" value="REC"/>
    <property type="match status" value="1"/>
</dbReference>
<dbReference type="InterPro" id="IPR011006">
    <property type="entry name" value="CheY-like_superfamily"/>
</dbReference>
<sequence>MNPSILIIEDDRLMRRSLADFCRNNSYTPFSAADAKEGLALFTKHPVGVVLLDMRLPDASGLDVLSEIKKIDEDVAVIMMTAFPDVKSAVETIKKGAFDYVIKPFELDGLRLIIKKALEFQSLKTEILRLKQSARSRRFPEILGQSPAITSVKELIAKIAPASQTHVLIIGSTGTGKELTANAIHQASLRKSATFVAINCIAVPDQLMESEMFGYEKGAFTGAVKRKPGLFELADGGTLFLDEISD</sequence>
<dbReference type="InterPro" id="IPR025943">
    <property type="entry name" value="Sigma_54_int_dom_ATP-bd_2"/>
</dbReference>
<keyword evidence="1" id="KW-0547">Nucleotide-binding</keyword>
<evidence type="ECO:0000259" key="3">
    <source>
        <dbReference type="PROSITE" id="PS50045"/>
    </source>
</evidence>
<evidence type="ECO:0000256" key="1">
    <source>
        <dbReference type="ARBA" id="ARBA00022741"/>
    </source>
</evidence>
<keyword evidence="2" id="KW-0067">ATP-binding</keyword>
<dbReference type="AlphaFoldDB" id="A0A0F8X855"/>
<dbReference type="Pfam" id="PF00072">
    <property type="entry name" value="Response_reg"/>
    <property type="match status" value="1"/>
</dbReference>
<dbReference type="SUPFAM" id="SSF52172">
    <property type="entry name" value="CheY-like"/>
    <property type="match status" value="1"/>
</dbReference>
<dbReference type="Gene3D" id="3.40.50.2300">
    <property type="match status" value="1"/>
</dbReference>
<dbReference type="CDD" id="cd00009">
    <property type="entry name" value="AAA"/>
    <property type="match status" value="1"/>
</dbReference>
<dbReference type="InterPro" id="IPR027417">
    <property type="entry name" value="P-loop_NTPase"/>
</dbReference>
<dbReference type="GO" id="GO:0005524">
    <property type="term" value="F:ATP binding"/>
    <property type="evidence" value="ECO:0007669"/>
    <property type="project" value="UniProtKB-KW"/>
</dbReference>
<dbReference type="InterPro" id="IPR002078">
    <property type="entry name" value="Sigma_54_int"/>
</dbReference>
<protein>
    <recommendedName>
        <fullName evidence="6">Response regulatory domain-containing protein</fullName>
    </recommendedName>
</protein>
<evidence type="ECO:0000313" key="5">
    <source>
        <dbReference type="EMBL" id="KKK65322.1"/>
    </source>
</evidence>
<name>A0A0F8X855_9ZZZZ</name>
<accession>A0A0F8X855</accession>
<proteinExistence type="predicted"/>
<evidence type="ECO:0000256" key="2">
    <source>
        <dbReference type="ARBA" id="ARBA00022840"/>
    </source>
</evidence>
<dbReference type="GO" id="GO:0006355">
    <property type="term" value="P:regulation of DNA-templated transcription"/>
    <property type="evidence" value="ECO:0007669"/>
    <property type="project" value="InterPro"/>
</dbReference>
<feature type="domain" description="Response regulatory" evidence="4">
    <location>
        <begin position="4"/>
        <end position="118"/>
    </location>
</feature>
<feature type="domain" description="Sigma-54 factor interaction" evidence="3">
    <location>
        <begin position="142"/>
        <end position="246"/>
    </location>
</feature>
<comment type="caution">
    <text evidence="5">The sequence shown here is derived from an EMBL/GenBank/DDBJ whole genome shotgun (WGS) entry which is preliminary data.</text>
</comment>
<dbReference type="InterPro" id="IPR001789">
    <property type="entry name" value="Sig_transdc_resp-reg_receiver"/>
</dbReference>
<organism evidence="5">
    <name type="scientific">marine sediment metagenome</name>
    <dbReference type="NCBI Taxonomy" id="412755"/>
    <lineage>
        <taxon>unclassified sequences</taxon>
        <taxon>metagenomes</taxon>
        <taxon>ecological metagenomes</taxon>
    </lineage>
</organism>
<dbReference type="PANTHER" id="PTHR32071:SF113">
    <property type="entry name" value="ALGINATE BIOSYNTHESIS TRANSCRIPTIONAL REGULATORY PROTEIN ALGB"/>
    <property type="match status" value="1"/>
</dbReference>
<dbReference type="PROSITE" id="PS00676">
    <property type="entry name" value="SIGMA54_INTERACT_2"/>
    <property type="match status" value="1"/>
</dbReference>
<dbReference type="GO" id="GO:0000160">
    <property type="term" value="P:phosphorelay signal transduction system"/>
    <property type="evidence" value="ECO:0007669"/>
    <property type="project" value="InterPro"/>
</dbReference>
<evidence type="ECO:0000259" key="4">
    <source>
        <dbReference type="PROSITE" id="PS50110"/>
    </source>
</evidence>
<dbReference type="PANTHER" id="PTHR32071">
    <property type="entry name" value="TRANSCRIPTIONAL REGULATORY PROTEIN"/>
    <property type="match status" value="1"/>
</dbReference>
<reference evidence="5" key="1">
    <citation type="journal article" date="2015" name="Nature">
        <title>Complex archaea that bridge the gap between prokaryotes and eukaryotes.</title>
        <authorList>
            <person name="Spang A."/>
            <person name="Saw J.H."/>
            <person name="Jorgensen S.L."/>
            <person name="Zaremba-Niedzwiedzka K."/>
            <person name="Martijn J."/>
            <person name="Lind A.E."/>
            <person name="van Eijk R."/>
            <person name="Schleper C."/>
            <person name="Guy L."/>
            <person name="Ettema T.J."/>
        </authorList>
    </citation>
    <scope>NUCLEOTIDE SEQUENCE</scope>
</reference>
<dbReference type="EMBL" id="LAZR01060612">
    <property type="protein sequence ID" value="KKK65322.1"/>
    <property type="molecule type" value="Genomic_DNA"/>
</dbReference>